<keyword evidence="2" id="KW-1185">Reference proteome</keyword>
<gene>
    <name evidence="1" type="ORF">O181_002148</name>
</gene>
<protein>
    <submittedName>
        <fullName evidence="1">Uncharacterized protein</fullName>
    </submittedName>
</protein>
<dbReference type="EMBL" id="AVOT02000349">
    <property type="protein sequence ID" value="MBW0462433.1"/>
    <property type="molecule type" value="Genomic_DNA"/>
</dbReference>
<evidence type="ECO:0000313" key="1">
    <source>
        <dbReference type="EMBL" id="MBW0462433.1"/>
    </source>
</evidence>
<dbReference type="Proteomes" id="UP000765509">
    <property type="component" value="Unassembled WGS sequence"/>
</dbReference>
<evidence type="ECO:0000313" key="2">
    <source>
        <dbReference type="Proteomes" id="UP000765509"/>
    </source>
</evidence>
<proteinExistence type="predicted"/>
<organism evidence="1 2">
    <name type="scientific">Austropuccinia psidii MF-1</name>
    <dbReference type="NCBI Taxonomy" id="1389203"/>
    <lineage>
        <taxon>Eukaryota</taxon>
        <taxon>Fungi</taxon>
        <taxon>Dikarya</taxon>
        <taxon>Basidiomycota</taxon>
        <taxon>Pucciniomycotina</taxon>
        <taxon>Pucciniomycetes</taxon>
        <taxon>Pucciniales</taxon>
        <taxon>Sphaerophragmiaceae</taxon>
        <taxon>Austropuccinia</taxon>
    </lineage>
</organism>
<sequence length="93" mass="10634">MGKNFGMMIQIQEPKSTCEIVHINWVTALLPERDRRFNAFLVLVYRYSKTPITMSKVAAPDSWCCIWKLAWPQNGMSLDASSELGCNQDSNLH</sequence>
<reference evidence="1" key="1">
    <citation type="submission" date="2021-03" db="EMBL/GenBank/DDBJ databases">
        <title>Draft genome sequence of rust myrtle Austropuccinia psidii MF-1, a brazilian biotype.</title>
        <authorList>
            <person name="Quecine M.C."/>
            <person name="Pachon D.M.R."/>
            <person name="Bonatelli M.L."/>
            <person name="Correr F.H."/>
            <person name="Franceschini L.M."/>
            <person name="Leite T.F."/>
            <person name="Margarido G.R.A."/>
            <person name="Almeida C.A."/>
            <person name="Ferrarezi J.A."/>
            <person name="Labate C.A."/>
        </authorList>
    </citation>
    <scope>NUCLEOTIDE SEQUENCE</scope>
    <source>
        <strain evidence="1">MF-1</strain>
    </source>
</reference>
<name>A0A9Q3BC67_9BASI</name>
<accession>A0A9Q3BC67</accession>
<dbReference type="AlphaFoldDB" id="A0A9Q3BC67"/>
<comment type="caution">
    <text evidence="1">The sequence shown here is derived from an EMBL/GenBank/DDBJ whole genome shotgun (WGS) entry which is preliminary data.</text>
</comment>